<reference evidence="1" key="1">
    <citation type="submission" date="2020-05" db="EMBL/GenBank/DDBJ databases">
        <title>Large-scale comparative analyses of tick genomes elucidate their genetic diversity and vector capacities.</title>
        <authorList>
            <person name="Jia N."/>
            <person name="Wang J."/>
            <person name="Shi W."/>
            <person name="Du L."/>
            <person name="Sun Y."/>
            <person name="Zhan W."/>
            <person name="Jiang J."/>
            <person name="Wang Q."/>
            <person name="Zhang B."/>
            <person name="Ji P."/>
            <person name="Sakyi L.B."/>
            <person name="Cui X."/>
            <person name="Yuan T."/>
            <person name="Jiang B."/>
            <person name="Yang W."/>
            <person name="Lam T.T.-Y."/>
            <person name="Chang Q."/>
            <person name="Ding S."/>
            <person name="Wang X."/>
            <person name="Zhu J."/>
            <person name="Ruan X."/>
            <person name="Zhao L."/>
            <person name="Wei J."/>
            <person name="Que T."/>
            <person name="Du C."/>
            <person name="Cheng J."/>
            <person name="Dai P."/>
            <person name="Han X."/>
            <person name="Huang E."/>
            <person name="Gao Y."/>
            <person name="Liu J."/>
            <person name="Shao H."/>
            <person name="Ye R."/>
            <person name="Li L."/>
            <person name="Wei W."/>
            <person name="Wang X."/>
            <person name="Wang C."/>
            <person name="Yang T."/>
            <person name="Huo Q."/>
            <person name="Li W."/>
            <person name="Guo W."/>
            <person name="Chen H."/>
            <person name="Zhou L."/>
            <person name="Ni X."/>
            <person name="Tian J."/>
            <person name="Zhou Y."/>
            <person name="Sheng Y."/>
            <person name="Liu T."/>
            <person name="Pan Y."/>
            <person name="Xia L."/>
            <person name="Li J."/>
            <person name="Zhao F."/>
            <person name="Cao W."/>
        </authorList>
    </citation>
    <scope>NUCLEOTIDE SEQUENCE</scope>
    <source>
        <strain evidence="1">Dsil-2018</strain>
    </source>
</reference>
<proteinExistence type="predicted"/>
<keyword evidence="2" id="KW-1185">Reference proteome</keyword>
<evidence type="ECO:0000313" key="1">
    <source>
        <dbReference type="EMBL" id="KAH7978465.1"/>
    </source>
</evidence>
<evidence type="ECO:0000313" key="2">
    <source>
        <dbReference type="Proteomes" id="UP000821865"/>
    </source>
</evidence>
<name>A0ACB8DVE6_DERSI</name>
<protein>
    <submittedName>
        <fullName evidence="1">Uncharacterized protein</fullName>
    </submittedName>
</protein>
<gene>
    <name evidence="1" type="ORF">HPB49_005579</name>
</gene>
<sequence length="273" mass="31578">MLKSAVTLINSRSLNKLSRHFDPRGRSRLIYLRCSARRPFHHVGLESGRLAVRGSIPHLGDEAAGGDTLPEERKKAVLLSNLGFEGHRLCYDFTSQVDPATLQFQDMIRLYKHYADSTNSHVHRIISGDQRQQPEEYFQEFMTSLHRLAPACAFDAWHDKSLRDRILQGAASTRSRERLLYEGPSLALKKAEEIGRSVEQVHRELVQRFFLQVQMFLPFHKRHLVHPPQKNSLSFRLTFRLSLTLLKSLRTTVHKLPVYHQIMILLLLLLNKS</sequence>
<organism evidence="1 2">
    <name type="scientific">Dermacentor silvarum</name>
    <name type="common">Tick</name>
    <dbReference type="NCBI Taxonomy" id="543639"/>
    <lineage>
        <taxon>Eukaryota</taxon>
        <taxon>Metazoa</taxon>
        <taxon>Ecdysozoa</taxon>
        <taxon>Arthropoda</taxon>
        <taxon>Chelicerata</taxon>
        <taxon>Arachnida</taxon>
        <taxon>Acari</taxon>
        <taxon>Parasitiformes</taxon>
        <taxon>Ixodida</taxon>
        <taxon>Ixodoidea</taxon>
        <taxon>Ixodidae</taxon>
        <taxon>Rhipicephalinae</taxon>
        <taxon>Dermacentor</taxon>
    </lineage>
</organism>
<accession>A0ACB8DVE6</accession>
<comment type="caution">
    <text evidence="1">The sequence shown here is derived from an EMBL/GenBank/DDBJ whole genome shotgun (WGS) entry which is preliminary data.</text>
</comment>
<dbReference type="EMBL" id="CM023470">
    <property type="protein sequence ID" value="KAH7978465.1"/>
    <property type="molecule type" value="Genomic_DNA"/>
</dbReference>
<dbReference type="Proteomes" id="UP000821865">
    <property type="component" value="Chromosome 1"/>
</dbReference>